<gene>
    <name evidence="1" type="ORF">HPB50_011969</name>
</gene>
<organism evidence="1 2">
    <name type="scientific">Hyalomma asiaticum</name>
    <name type="common">Tick</name>
    <dbReference type="NCBI Taxonomy" id="266040"/>
    <lineage>
        <taxon>Eukaryota</taxon>
        <taxon>Metazoa</taxon>
        <taxon>Ecdysozoa</taxon>
        <taxon>Arthropoda</taxon>
        <taxon>Chelicerata</taxon>
        <taxon>Arachnida</taxon>
        <taxon>Acari</taxon>
        <taxon>Parasitiformes</taxon>
        <taxon>Ixodida</taxon>
        <taxon>Ixodoidea</taxon>
        <taxon>Ixodidae</taxon>
        <taxon>Hyalomminae</taxon>
        <taxon>Hyalomma</taxon>
    </lineage>
</organism>
<dbReference type="Proteomes" id="UP000821845">
    <property type="component" value="Chromosome 10"/>
</dbReference>
<accession>A0ACB7T7M0</accession>
<reference evidence="1" key="1">
    <citation type="submission" date="2020-05" db="EMBL/GenBank/DDBJ databases">
        <title>Large-scale comparative analyses of tick genomes elucidate their genetic diversity and vector capacities.</title>
        <authorList>
            <person name="Jia N."/>
            <person name="Wang J."/>
            <person name="Shi W."/>
            <person name="Du L."/>
            <person name="Sun Y."/>
            <person name="Zhan W."/>
            <person name="Jiang J."/>
            <person name="Wang Q."/>
            <person name="Zhang B."/>
            <person name="Ji P."/>
            <person name="Sakyi L.B."/>
            <person name="Cui X."/>
            <person name="Yuan T."/>
            <person name="Jiang B."/>
            <person name="Yang W."/>
            <person name="Lam T.T.-Y."/>
            <person name="Chang Q."/>
            <person name="Ding S."/>
            <person name="Wang X."/>
            <person name="Zhu J."/>
            <person name="Ruan X."/>
            <person name="Zhao L."/>
            <person name="Wei J."/>
            <person name="Que T."/>
            <person name="Du C."/>
            <person name="Cheng J."/>
            <person name="Dai P."/>
            <person name="Han X."/>
            <person name="Huang E."/>
            <person name="Gao Y."/>
            <person name="Liu J."/>
            <person name="Shao H."/>
            <person name="Ye R."/>
            <person name="Li L."/>
            <person name="Wei W."/>
            <person name="Wang X."/>
            <person name="Wang C."/>
            <person name="Yang T."/>
            <person name="Huo Q."/>
            <person name="Li W."/>
            <person name="Guo W."/>
            <person name="Chen H."/>
            <person name="Zhou L."/>
            <person name="Ni X."/>
            <person name="Tian J."/>
            <person name="Zhou Y."/>
            <person name="Sheng Y."/>
            <person name="Liu T."/>
            <person name="Pan Y."/>
            <person name="Xia L."/>
            <person name="Li J."/>
            <person name="Zhao F."/>
            <person name="Cao W."/>
        </authorList>
    </citation>
    <scope>NUCLEOTIDE SEQUENCE</scope>
    <source>
        <strain evidence="1">Hyas-2018</strain>
    </source>
</reference>
<name>A0ACB7T7M0_HYAAI</name>
<evidence type="ECO:0000313" key="2">
    <source>
        <dbReference type="Proteomes" id="UP000821845"/>
    </source>
</evidence>
<protein>
    <submittedName>
        <fullName evidence="1">Uncharacterized protein</fullName>
    </submittedName>
</protein>
<proteinExistence type="predicted"/>
<dbReference type="EMBL" id="CM023490">
    <property type="protein sequence ID" value="KAH6942925.1"/>
    <property type="molecule type" value="Genomic_DNA"/>
</dbReference>
<comment type="caution">
    <text evidence="1">The sequence shown here is derived from an EMBL/GenBank/DDBJ whole genome shotgun (WGS) entry which is preliminary data.</text>
</comment>
<evidence type="ECO:0000313" key="1">
    <source>
        <dbReference type="EMBL" id="KAH6942925.1"/>
    </source>
</evidence>
<keyword evidence="2" id="KW-1185">Reference proteome</keyword>
<sequence length="571" mass="63681">MFADYFGCVAVHGVASFGYSFHALLVFVACLLSYFDPVNLPMYFHPFVFYTHYDYIIVGGGSAGCVLANRLSDNSSNTVLLIEAGTTEDVLSQVPLLAPLLIKGPYDWNYRPEPQRNACLSMKDQTCPWPRGRALGGSSAINFMLYVRGNRRDFDNWRDHYGAVGWSYSDVLPHFMAIEESQVPDDDEHYRGTGGEVPVVHASKHTRLSDVFLEACKEIGYPMIDYNGRSQAGCSRVQANICNGERCSASKCFVAPLLPKDNLHIALNSHATKVLFKGDRAVGVHLSRNYLTYEFRALREVIISAGAVGSPQLLMLSGIGPQDHLRELEIPVVADLPVGTNLQDHMHIGGIAGTLHDPVGINIDSISTVMEYKHNRSGPLSIPASIEALAFVNTPFVEKSLEFPDVQIALQSLPPSSPSLACYMSKMDLRKDVYDKYYLPKWEQPGFSLVPVMNRPKSTGYIKLRTNDYLDDPIIQPNYLTHPEDLQVAVEGAKIALRFIDSEAMRKAGAKLWDIPFPACSSERMWSDRYLACLVRHMSQTTWHACCTCPMGNDSRAVVDETLRCERFLFK</sequence>